<evidence type="ECO:0000256" key="1">
    <source>
        <dbReference type="ARBA" id="ARBA00010272"/>
    </source>
</evidence>
<dbReference type="InterPro" id="IPR002767">
    <property type="entry name" value="Thiamine_BP"/>
</dbReference>
<dbReference type="PANTHER" id="PTHR33777:SF1">
    <property type="entry name" value="UPF0045 PROTEIN ECM15"/>
    <property type="match status" value="1"/>
</dbReference>
<dbReference type="SUPFAM" id="SSF89957">
    <property type="entry name" value="MTH1187/YkoF-like"/>
    <property type="match status" value="1"/>
</dbReference>
<dbReference type="RefSeq" id="WP_133475270.1">
    <property type="nucleotide sequence ID" value="NZ_SNWP01000012.1"/>
</dbReference>
<feature type="domain" description="Thiamine-binding protein" evidence="2">
    <location>
        <begin position="9"/>
        <end position="97"/>
    </location>
</feature>
<evidence type="ECO:0000259" key="2">
    <source>
        <dbReference type="Pfam" id="PF01910"/>
    </source>
</evidence>
<dbReference type="PANTHER" id="PTHR33777">
    <property type="entry name" value="UPF0045 PROTEIN ECM15"/>
    <property type="match status" value="1"/>
</dbReference>
<protein>
    <submittedName>
        <fullName evidence="3">Uncharacterized protein YqgV (UPF0045/DUF77 family)</fullName>
    </submittedName>
</protein>
<dbReference type="GO" id="GO:0005829">
    <property type="term" value="C:cytosol"/>
    <property type="evidence" value="ECO:0007669"/>
    <property type="project" value="TreeGrafter"/>
</dbReference>
<comment type="caution">
    <text evidence="3">The sequence shown here is derived from an EMBL/GenBank/DDBJ whole genome shotgun (WGS) entry which is preliminary data.</text>
</comment>
<dbReference type="InterPro" id="IPR051614">
    <property type="entry name" value="UPF0045_domain"/>
</dbReference>
<organism evidence="3 4">
    <name type="scientific">Sediminibacterium goheungense</name>
    <dbReference type="NCBI Taxonomy" id="1086393"/>
    <lineage>
        <taxon>Bacteria</taxon>
        <taxon>Pseudomonadati</taxon>
        <taxon>Bacteroidota</taxon>
        <taxon>Chitinophagia</taxon>
        <taxon>Chitinophagales</taxon>
        <taxon>Chitinophagaceae</taxon>
        <taxon>Sediminibacterium</taxon>
    </lineage>
</organism>
<dbReference type="Gene3D" id="3.30.70.930">
    <property type="match status" value="1"/>
</dbReference>
<dbReference type="EMBL" id="SNWP01000012">
    <property type="protein sequence ID" value="TDO25778.1"/>
    <property type="molecule type" value="Genomic_DNA"/>
</dbReference>
<gene>
    <name evidence="3" type="ORF">BC659_2701</name>
</gene>
<sequence length="101" mass="11214">MNHPHIVSAAIQLVPVEAGNKHPYVWIDEVIEIIKQEGLSCEVGPFSTSIDADYKSIMRVVDKINVYLLAKNCPEWLLNVQIQVRSGGDMSSDEKLAGHRG</sequence>
<dbReference type="AlphaFoldDB" id="A0A4V3C4F4"/>
<dbReference type="Pfam" id="PF01910">
    <property type="entry name" value="Thiamine_BP"/>
    <property type="match status" value="1"/>
</dbReference>
<accession>A0A4V3C4F4</accession>
<dbReference type="Proteomes" id="UP000295741">
    <property type="component" value="Unassembled WGS sequence"/>
</dbReference>
<dbReference type="InterPro" id="IPR029756">
    <property type="entry name" value="MTH1187/YkoF-like"/>
</dbReference>
<comment type="similarity">
    <text evidence="1">Belongs to the UPF0045 family.</text>
</comment>
<evidence type="ECO:0000313" key="3">
    <source>
        <dbReference type="EMBL" id="TDO25778.1"/>
    </source>
</evidence>
<dbReference type="OrthoDB" id="5886358at2"/>
<reference evidence="3 4" key="1">
    <citation type="submission" date="2019-03" db="EMBL/GenBank/DDBJ databases">
        <title>Genomic Encyclopedia of Archaeal and Bacterial Type Strains, Phase II (KMG-II): from individual species to whole genera.</title>
        <authorList>
            <person name="Goeker M."/>
        </authorList>
    </citation>
    <scope>NUCLEOTIDE SEQUENCE [LARGE SCALE GENOMIC DNA]</scope>
    <source>
        <strain evidence="3 4">DSM 28323</strain>
    </source>
</reference>
<name>A0A4V3C4F4_9BACT</name>
<keyword evidence="4" id="KW-1185">Reference proteome</keyword>
<proteinExistence type="inferred from homology"/>
<evidence type="ECO:0000313" key="4">
    <source>
        <dbReference type="Proteomes" id="UP000295741"/>
    </source>
</evidence>